<keyword evidence="3" id="KW-0238">DNA-binding</keyword>
<accession>A0A9P0YWZ4</accession>
<dbReference type="GO" id="GO:0005634">
    <property type="term" value="C:nucleus"/>
    <property type="evidence" value="ECO:0007669"/>
    <property type="project" value="UniProtKB-SubCell"/>
</dbReference>
<dbReference type="PANTHER" id="PTHR31391">
    <property type="entry name" value="B3 DOMAIN-CONTAINING PROTEIN OS11G0197600-RELATED"/>
    <property type="match status" value="1"/>
</dbReference>
<feature type="domain" description="TF-B3" evidence="7">
    <location>
        <begin position="239"/>
        <end position="338"/>
    </location>
</feature>
<evidence type="ECO:0000259" key="7">
    <source>
        <dbReference type="PROSITE" id="PS50863"/>
    </source>
</evidence>
<sequence>MGDSSCMGCKKFEETIYWSHFQTVQFFQVLSGLRYDHHLAIPKKFSENLRGKLAGTVRLKGPSGSVWEVGLASDGESLYLKRGWKKFVQEHSLQKNDVLVFKYNGNLQFDVFMFDQLSLCEKEASYFIKQCAHNELTGADKTKKTTPRARTIHLESTSNESSQEDDDERKVVKRPRKDGMSPKENHQSSGKLKKKSVDRSGPSSNASPLRWESNRRAVTEEEKDKAIQAAFSAASDDSLTVVMKECHVYKGFYMSIPVEWSRKHLPQKNFDVCLRMKEKTWMAKAYFRKATSGHGVSGSGWKYFALENSLELDDVCLFNLVSESSSLCVFDVCIFRVIDDVSPRKGMGAYSKGKPGRPCKNDLWKAD</sequence>
<keyword evidence="4" id="KW-0804">Transcription</keyword>
<keyword evidence="2" id="KW-0805">Transcription regulation</keyword>
<keyword evidence="9" id="KW-1185">Reference proteome</keyword>
<dbReference type="SMART" id="SM01019">
    <property type="entry name" value="B3"/>
    <property type="match status" value="2"/>
</dbReference>
<gene>
    <name evidence="8" type="ORF">CEURO_LOCUS6536</name>
</gene>
<dbReference type="InterPro" id="IPR003340">
    <property type="entry name" value="B3_DNA-bd"/>
</dbReference>
<dbReference type="PANTHER" id="PTHR31391:SF157">
    <property type="entry name" value="B3 DOMAIN-CONTAINING PROTEIN REM16"/>
    <property type="match status" value="1"/>
</dbReference>
<dbReference type="Pfam" id="PF02362">
    <property type="entry name" value="B3"/>
    <property type="match status" value="2"/>
</dbReference>
<evidence type="ECO:0000256" key="4">
    <source>
        <dbReference type="ARBA" id="ARBA00023163"/>
    </source>
</evidence>
<feature type="region of interest" description="Disordered" evidence="6">
    <location>
        <begin position="141"/>
        <end position="219"/>
    </location>
</feature>
<evidence type="ECO:0000256" key="3">
    <source>
        <dbReference type="ARBA" id="ARBA00023125"/>
    </source>
</evidence>
<organism evidence="8 9">
    <name type="scientific">Cuscuta europaea</name>
    <name type="common">European dodder</name>
    <dbReference type="NCBI Taxonomy" id="41803"/>
    <lineage>
        <taxon>Eukaryota</taxon>
        <taxon>Viridiplantae</taxon>
        <taxon>Streptophyta</taxon>
        <taxon>Embryophyta</taxon>
        <taxon>Tracheophyta</taxon>
        <taxon>Spermatophyta</taxon>
        <taxon>Magnoliopsida</taxon>
        <taxon>eudicotyledons</taxon>
        <taxon>Gunneridae</taxon>
        <taxon>Pentapetalae</taxon>
        <taxon>asterids</taxon>
        <taxon>lamiids</taxon>
        <taxon>Solanales</taxon>
        <taxon>Convolvulaceae</taxon>
        <taxon>Cuscuteae</taxon>
        <taxon>Cuscuta</taxon>
        <taxon>Cuscuta subgen. Cuscuta</taxon>
    </lineage>
</organism>
<comment type="caution">
    <text evidence="8">The sequence shown here is derived from an EMBL/GenBank/DDBJ whole genome shotgun (WGS) entry which is preliminary data.</text>
</comment>
<keyword evidence="5" id="KW-0539">Nucleus</keyword>
<protein>
    <recommendedName>
        <fullName evidence="7">TF-B3 domain-containing protein</fullName>
    </recommendedName>
</protein>
<reference evidence="8" key="1">
    <citation type="submission" date="2022-07" db="EMBL/GenBank/DDBJ databases">
        <authorList>
            <person name="Macas J."/>
            <person name="Novak P."/>
            <person name="Neumann P."/>
        </authorList>
    </citation>
    <scope>NUCLEOTIDE SEQUENCE</scope>
</reference>
<evidence type="ECO:0000256" key="1">
    <source>
        <dbReference type="ARBA" id="ARBA00004123"/>
    </source>
</evidence>
<dbReference type="Gene3D" id="2.40.330.10">
    <property type="entry name" value="DNA-binding pseudobarrel domain"/>
    <property type="match status" value="2"/>
</dbReference>
<dbReference type="InterPro" id="IPR015300">
    <property type="entry name" value="DNA-bd_pseudobarrel_sf"/>
</dbReference>
<dbReference type="InterPro" id="IPR044837">
    <property type="entry name" value="REM16-like"/>
</dbReference>
<proteinExistence type="predicted"/>
<feature type="domain" description="TF-B3" evidence="7">
    <location>
        <begin position="24"/>
        <end position="117"/>
    </location>
</feature>
<dbReference type="OrthoDB" id="1269956at2759"/>
<feature type="region of interest" description="Disordered" evidence="6">
    <location>
        <begin position="348"/>
        <end position="367"/>
    </location>
</feature>
<dbReference type="AlphaFoldDB" id="A0A9P0YWZ4"/>
<evidence type="ECO:0000313" key="8">
    <source>
        <dbReference type="EMBL" id="CAH9078007.1"/>
    </source>
</evidence>
<dbReference type="CDD" id="cd10017">
    <property type="entry name" value="B3_DNA"/>
    <property type="match status" value="2"/>
</dbReference>
<dbReference type="EMBL" id="CAMAPE010000010">
    <property type="protein sequence ID" value="CAH9078007.1"/>
    <property type="molecule type" value="Genomic_DNA"/>
</dbReference>
<evidence type="ECO:0000256" key="6">
    <source>
        <dbReference type="SAM" id="MobiDB-lite"/>
    </source>
</evidence>
<dbReference type="Proteomes" id="UP001152484">
    <property type="component" value="Unassembled WGS sequence"/>
</dbReference>
<comment type="subcellular location">
    <subcellularLocation>
        <location evidence="1">Nucleus</location>
    </subcellularLocation>
</comment>
<feature type="compositionally biased region" description="Basic and acidic residues" evidence="6">
    <location>
        <begin position="177"/>
        <end position="186"/>
    </location>
</feature>
<dbReference type="PROSITE" id="PS50863">
    <property type="entry name" value="B3"/>
    <property type="match status" value="2"/>
</dbReference>
<dbReference type="GO" id="GO:0003677">
    <property type="term" value="F:DNA binding"/>
    <property type="evidence" value="ECO:0007669"/>
    <property type="project" value="UniProtKB-KW"/>
</dbReference>
<evidence type="ECO:0000256" key="2">
    <source>
        <dbReference type="ARBA" id="ARBA00023015"/>
    </source>
</evidence>
<evidence type="ECO:0000256" key="5">
    <source>
        <dbReference type="ARBA" id="ARBA00023242"/>
    </source>
</evidence>
<evidence type="ECO:0000313" key="9">
    <source>
        <dbReference type="Proteomes" id="UP001152484"/>
    </source>
</evidence>
<dbReference type="SUPFAM" id="SSF101936">
    <property type="entry name" value="DNA-binding pseudobarrel domain"/>
    <property type="match status" value="2"/>
</dbReference>
<name>A0A9P0YWZ4_CUSEU</name>